<organism evidence="1 2">
    <name type="scientific">Lentilactobacillus otakiensis DSM 19908 = JCM 15040</name>
    <dbReference type="NCBI Taxonomy" id="1423780"/>
    <lineage>
        <taxon>Bacteria</taxon>
        <taxon>Bacillati</taxon>
        <taxon>Bacillota</taxon>
        <taxon>Bacilli</taxon>
        <taxon>Lactobacillales</taxon>
        <taxon>Lactobacillaceae</taxon>
        <taxon>Lentilactobacillus</taxon>
    </lineage>
</organism>
<dbReference type="AlphaFoldDB" id="S4NIQ4"/>
<dbReference type="EMBL" id="BASH01000005">
    <property type="protein sequence ID" value="GAD17117.1"/>
    <property type="molecule type" value="Genomic_DNA"/>
</dbReference>
<evidence type="ECO:0000313" key="2">
    <source>
        <dbReference type="Proteomes" id="UP000016361"/>
    </source>
</evidence>
<dbReference type="Proteomes" id="UP000016361">
    <property type="component" value="Unassembled WGS sequence"/>
</dbReference>
<gene>
    <name evidence="1" type="ORF">LOT_1655</name>
</gene>
<accession>S4NIQ4</accession>
<protein>
    <submittedName>
        <fullName evidence="1">Uncharacterized protein</fullName>
    </submittedName>
</protein>
<comment type="caution">
    <text evidence="1">The sequence shown here is derived from an EMBL/GenBank/DDBJ whole genome shotgun (WGS) entry which is preliminary data.</text>
</comment>
<evidence type="ECO:0000313" key="1">
    <source>
        <dbReference type="EMBL" id="GAD17117.1"/>
    </source>
</evidence>
<reference evidence="2" key="1">
    <citation type="journal article" date="2013" name="Genome Announc.">
        <title>Draft Genome Sequence of D-Branched-Chain Amino Acid Producer Lactobacillus otakiensis JCM 15040T, Isolated from a Traditional Japanese Pickle.</title>
        <authorList>
            <person name="Doi K."/>
            <person name="Mori K."/>
            <person name="Mutaguchi Y."/>
            <person name="Tashiro K."/>
            <person name="Fujino Y."/>
            <person name="Ohmori T."/>
            <person name="Kuhara S."/>
            <person name="Ohshima T."/>
        </authorList>
    </citation>
    <scope>NUCLEOTIDE SEQUENCE [LARGE SCALE GENOMIC DNA]</scope>
    <source>
        <strain evidence="2">JCM 15040</strain>
    </source>
</reference>
<proteinExistence type="predicted"/>
<sequence>MRNLSRSYLIKGPPYNPLICHPTAFYGNIIDLDTNKFQVTHQINQRLTSNHQRAGSFYVKKEG</sequence>
<keyword evidence="2" id="KW-1185">Reference proteome</keyword>
<name>S4NIQ4_9LACO</name>